<keyword evidence="1" id="KW-0812">Transmembrane</keyword>
<dbReference type="PANTHER" id="PTHR32309">
    <property type="entry name" value="TYROSINE-PROTEIN KINASE"/>
    <property type="match status" value="1"/>
</dbReference>
<feature type="transmembrane region" description="Helical" evidence="1">
    <location>
        <begin position="59"/>
        <end position="80"/>
    </location>
</feature>
<protein>
    <submittedName>
        <fullName evidence="3">GNVR domain-containing protein</fullName>
    </submittedName>
</protein>
<gene>
    <name evidence="3" type="ORF">WB403_49785</name>
</gene>
<evidence type="ECO:0000259" key="2">
    <source>
        <dbReference type="Pfam" id="PF13807"/>
    </source>
</evidence>
<dbReference type="EMBL" id="JBBAYM010000328">
    <property type="protein sequence ID" value="MEI5617202.1"/>
    <property type="molecule type" value="Genomic_DNA"/>
</dbReference>
<name>A0ABU8GVH5_9ACTN</name>
<dbReference type="Proteomes" id="UP001365781">
    <property type="component" value="Unassembled WGS sequence"/>
</dbReference>
<evidence type="ECO:0000313" key="3">
    <source>
        <dbReference type="EMBL" id="MEI5617202.1"/>
    </source>
</evidence>
<sequence>TQQELLRLKRDVEVSNQIYTLLLSKTQELDIVRAGTVGNVRVIDYAEVNTSKPVKPKKALIVVMATMLGGMLAVAIVLIQKAINKGVEDP</sequence>
<feature type="non-terminal residue" evidence="3">
    <location>
        <position position="90"/>
    </location>
</feature>
<reference evidence="3 4" key="1">
    <citation type="submission" date="2024-03" db="EMBL/GenBank/DDBJ databases">
        <title>First Report of Pectobacterium brasiliscabiei causing potato scab in china.</title>
        <authorList>
            <person name="Handique U."/>
        </authorList>
    </citation>
    <scope>NUCLEOTIDE SEQUENCE [LARGE SCALE GENOMIC DNA]</scope>
    <source>
        <strain evidence="3 4">ZRIMU1503</strain>
    </source>
</reference>
<feature type="domain" description="Tyrosine-protein kinase G-rich" evidence="2">
    <location>
        <begin position="1"/>
        <end position="82"/>
    </location>
</feature>
<comment type="caution">
    <text evidence="3">The sequence shown here is derived from an EMBL/GenBank/DDBJ whole genome shotgun (WGS) entry which is preliminary data.</text>
</comment>
<keyword evidence="4" id="KW-1185">Reference proteome</keyword>
<keyword evidence="1" id="KW-0472">Membrane</keyword>
<evidence type="ECO:0000313" key="4">
    <source>
        <dbReference type="Proteomes" id="UP001365781"/>
    </source>
</evidence>
<organism evidence="3 4">
    <name type="scientific">Streptomyces brasiliscabiei</name>
    <dbReference type="NCBI Taxonomy" id="2736302"/>
    <lineage>
        <taxon>Bacteria</taxon>
        <taxon>Bacillati</taxon>
        <taxon>Actinomycetota</taxon>
        <taxon>Actinomycetes</taxon>
        <taxon>Kitasatosporales</taxon>
        <taxon>Streptomycetaceae</taxon>
        <taxon>Streptomyces</taxon>
    </lineage>
</organism>
<evidence type="ECO:0000256" key="1">
    <source>
        <dbReference type="SAM" id="Phobius"/>
    </source>
</evidence>
<dbReference type="InterPro" id="IPR050445">
    <property type="entry name" value="Bact_polysacc_biosynth/exp"/>
</dbReference>
<accession>A0ABU8GVH5</accession>
<keyword evidence="1" id="KW-1133">Transmembrane helix</keyword>
<dbReference type="Pfam" id="PF13807">
    <property type="entry name" value="GNVR"/>
    <property type="match status" value="1"/>
</dbReference>
<proteinExistence type="predicted"/>
<dbReference type="InterPro" id="IPR032807">
    <property type="entry name" value="GNVR"/>
</dbReference>
<dbReference type="PANTHER" id="PTHR32309:SF32">
    <property type="entry name" value="TYROSINE-PROTEIN KINASE ETK-RELATED"/>
    <property type="match status" value="1"/>
</dbReference>
<feature type="non-terminal residue" evidence="3">
    <location>
        <position position="1"/>
    </location>
</feature>